<feature type="domain" description="HTH araC/xylS-type" evidence="5">
    <location>
        <begin position="218"/>
        <end position="316"/>
    </location>
</feature>
<keyword evidence="2" id="KW-0238">DNA-binding</keyword>
<dbReference type="InterPro" id="IPR018060">
    <property type="entry name" value="HTH_AraC"/>
</dbReference>
<reference evidence="7" key="1">
    <citation type="journal article" date="2017" name="Genome Announc.">
        <title>Complete Genome Sequence of Mycobacterium stephanolepidis.</title>
        <authorList>
            <person name="Fukano H."/>
            <person name="Yoshida M."/>
            <person name="Katayama Y."/>
            <person name="Omatsu T."/>
            <person name="Mizutani T."/>
            <person name="Kurata O."/>
            <person name="Wada S."/>
            <person name="Hoshino Y."/>
        </authorList>
    </citation>
    <scope>NUCLEOTIDE SEQUENCE [LARGE SCALE GENOMIC DNA]</scope>
    <source>
        <strain evidence="7">NJB0901</strain>
    </source>
</reference>
<protein>
    <submittedName>
        <fullName evidence="6">Putative transcriptional regulator, AraC family protein</fullName>
    </submittedName>
</protein>
<keyword evidence="7" id="KW-1185">Reference proteome</keyword>
<dbReference type="SUPFAM" id="SSF46689">
    <property type="entry name" value="Homeodomain-like"/>
    <property type="match status" value="2"/>
</dbReference>
<keyword evidence="4" id="KW-0804">Transcription</keyword>
<organism evidence="6 7">
    <name type="scientific">[Mycobacterium] stephanolepidis</name>
    <dbReference type="NCBI Taxonomy" id="1520670"/>
    <lineage>
        <taxon>Bacteria</taxon>
        <taxon>Bacillati</taxon>
        <taxon>Actinomycetota</taxon>
        <taxon>Actinomycetes</taxon>
        <taxon>Mycobacteriales</taxon>
        <taxon>Mycobacteriaceae</taxon>
        <taxon>Mycobacteroides</taxon>
    </lineage>
</organism>
<dbReference type="EMBL" id="AP018165">
    <property type="protein sequence ID" value="BAX96070.1"/>
    <property type="molecule type" value="Genomic_DNA"/>
</dbReference>
<dbReference type="InterPro" id="IPR009057">
    <property type="entry name" value="Homeodomain-like_sf"/>
</dbReference>
<dbReference type="Gene3D" id="1.10.10.60">
    <property type="entry name" value="Homeodomain-like"/>
    <property type="match status" value="1"/>
</dbReference>
<keyword evidence="3" id="KW-0010">Activator</keyword>
<dbReference type="AlphaFoldDB" id="A0A1Z4ESY0"/>
<dbReference type="OrthoDB" id="241790at2"/>
<evidence type="ECO:0000259" key="5">
    <source>
        <dbReference type="PROSITE" id="PS01124"/>
    </source>
</evidence>
<dbReference type="PANTHER" id="PTHR46796">
    <property type="entry name" value="HTH-TYPE TRANSCRIPTIONAL ACTIVATOR RHAS-RELATED"/>
    <property type="match status" value="1"/>
</dbReference>
<evidence type="ECO:0000313" key="7">
    <source>
        <dbReference type="Proteomes" id="UP000217954"/>
    </source>
</evidence>
<dbReference type="PANTHER" id="PTHR46796:SF7">
    <property type="entry name" value="ARAC FAMILY TRANSCRIPTIONAL REGULATOR"/>
    <property type="match status" value="1"/>
</dbReference>
<reference evidence="6 7" key="2">
    <citation type="journal article" date="2017" name="Int. J. Syst. Evol. Microbiol.">
        <title>Mycobacterium stephanolepidis sp. nov., a rapidly growing species related to Mycobacterium chelonae, isolated from marine teleost fish, Stephanolepis cirrhifer.</title>
        <authorList>
            <person name="Fukano H."/>
            <person name="Wada S."/>
            <person name="Kurata O."/>
            <person name="Katayama K."/>
            <person name="Fujiwara N."/>
            <person name="Hoshino Y."/>
        </authorList>
    </citation>
    <scope>NUCLEOTIDE SEQUENCE [LARGE SCALE GENOMIC DNA]</scope>
    <source>
        <strain evidence="6 7">NJB0901</strain>
    </source>
</reference>
<dbReference type="Proteomes" id="UP000217954">
    <property type="component" value="Chromosome"/>
</dbReference>
<dbReference type="PROSITE" id="PS00041">
    <property type="entry name" value="HTH_ARAC_FAMILY_1"/>
    <property type="match status" value="1"/>
</dbReference>
<dbReference type="Pfam" id="PF12852">
    <property type="entry name" value="Cupin_6"/>
    <property type="match status" value="1"/>
</dbReference>
<evidence type="ECO:0000256" key="3">
    <source>
        <dbReference type="ARBA" id="ARBA00023159"/>
    </source>
</evidence>
<dbReference type="PROSITE" id="PS01124">
    <property type="entry name" value="HTH_ARAC_FAMILY_2"/>
    <property type="match status" value="1"/>
</dbReference>
<dbReference type="SUPFAM" id="SSF51215">
    <property type="entry name" value="Regulatory protein AraC"/>
    <property type="match status" value="1"/>
</dbReference>
<evidence type="ECO:0000256" key="1">
    <source>
        <dbReference type="ARBA" id="ARBA00023015"/>
    </source>
</evidence>
<dbReference type="GO" id="GO:0043565">
    <property type="term" value="F:sequence-specific DNA binding"/>
    <property type="evidence" value="ECO:0007669"/>
    <property type="project" value="InterPro"/>
</dbReference>
<dbReference type="InterPro" id="IPR037923">
    <property type="entry name" value="HTH-like"/>
</dbReference>
<dbReference type="KEGG" id="mste:MSTE_00731"/>
<dbReference type="Pfam" id="PF12833">
    <property type="entry name" value="HTH_18"/>
    <property type="match status" value="1"/>
</dbReference>
<dbReference type="InterPro" id="IPR050204">
    <property type="entry name" value="AraC_XylS_family_regulators"/>
</dbReference>
<keyword evidence="1" id="KW-0805">Transcription regulation</keyword>
<evidence type="ECO:0000256" key="2">
    <source>
        <dbReference type="ARBA" id="ARBA00023125"/>
    </source>
</evidence>
<dbReference type="InterPro" id="IPR032783">
    <property type="entry name" value="AraC_lig"/>
</dbReference>
<accession>A0A1Z4ESY0</accession>
<dbReference type="GO" id="GO:0003700">
    <property type="term" value="F:DNA-binding transcription factor activity"/>
    <property type="evidence" value="ECO:0007669"/>
    <property type="project" value="InterPro"/>
</dbReference>
<proteinExistence type="predicted"/>
<dbReference type="SMART" id="SM00342">
    <property type="entry name" value="HTH_ARAC"/>
    <property type="match status" value="1"/>
</dbReference>
<dbReference type="InterPro" id="IPR018062">
    <property type="entry name" value="HTH_AraC-typ_CS"/>
</dbReference>
<evidence type="ECO:0000256" key="4">
    <source>
        <dbReference type="ARBA" id="ARBA00023163"/>
    </source>
</evidence>
<name>A0A1Z4ESY0_9MYCO</name>
<gene>
    <name evidence="6" type="ORF">MSTE_00731</name>
</gene>
<sequence length="358" mass="39582">MTDHPEYFADQPKSHSWFSDSPDIDAFSGVLSAIGLRGETVMRCSSEPPFDIALPSSDRVLHIAETPGLRVHTDGDLEYTLGAGDMVLLARGTAHRLAQGEPTCVRNLSAADGHVSARDTHTATRWVSGRFTAEKKAADPLLSVLPPAIVVRTDQPGHEWLSLSLQLVLAEVVTPSPGSWVMLSRILDLLFIHALREWSTSDRAEPGWLTAALDPRLAPVLTAIHNNLEHPWSIAELAKHAQQSRSAFTQRFTALPGQPPAGYITERRLDRAAHLLRFSTDAVSQVGRTVGYNSDAAFSRAFQRRFGEPPLRWRMRRRDIFYPGRGWRLGGTSRRERPGPAMSARPIASLLLATRSLR</sequence>
<evidence type="ECO:0000313" key="6">
    <source>
        <dbReference type="EMBL" id="BAX96070.1"/>
    </source>
</evidence>